<dbReference type="Pfam" id="PF03372">
    <property type="entry name" value="Exo_endo_phos"/>
    <property type="match status" value="1"/>
</dbReference>
<dbReference type="Gene3D" id="1.10.8.10">
    <property type="entry name" value="DNA helicase RuvA subunit, C-terminal domain"/>
    <property type="match status" value="1"/>
</dbReference>
<evidence type="ECO:0000256" key="5">
    <source>
        <dbReference type="ARBA" id="ARBA00022722"/>
    </source>
</evidence>
<evidence type="ECO:0000256" key="9">
    <source>
        <dbReference type="ARBA" id="ARBA00022842"/>
    </source>
</evidence>
<evidence type="ECO:0000256" key="12">
    <source>
        <dbReference type="ARBA" id="ARBA00031304"/>
    </source>
</evidence>
<dbReference type="PANTHER" id="PTHR15822">
    <property type="entry name" value="TRAF AND TNF RECEPTOR-ASSOCIATED PROTEIN"/>
    <property type="match status" value="1"/>
</dbReference>
<dbReference type="CDD" id="cd09080">
    <property type="entry name" value="TDP2"/>
    <property type="match status" value="1"/>
</dbReference>
<keyword evidence="6" id="KW-0479">Metal-binding</keyword>
<dbReference type="GO" id="GO:0046872">
    <property type="term" value="F:metal ion binding"/>
    <property type="evidence" value="ECO:0007669"/>
    <property type="project" value="UniProtKB-KW"/>
</dbReference>
<proteinExistence type="predicted"/>
<comment type="cofactor">
    <cofactor evidence="1">
        <name>Mn(2+)</name>
        <dbReference type="ChEBI" id="CHEBI:29035"/>
    </cofactor>
</comment>
<dbReference type="SUPFAM" id="SSF46934">
    <property type="entry name" value="UBA-like"/>
    <property type="match status" value="1"/>
</dbReference>
<dbReference type="GO" id="GO:0006302">
    <property type="term" value="P:double-strand break repair"/>
    <property type="evidence" value="ECO:0007669"/>
    <property type="project" value="TreeGrafter"/>
</dbReference>
<dbReference type="GO" id="GO:0003697">
    <property type="term" value="F:single-stranded DNA binding"/>
    <property type="evidence" value="ECO:0007669"/>
    <property type="project" value="TreeGrafter"/>
</dbReference>
<dbReference type="PANTHER" id="PTHR15822:SF4">
    <property type="entry name" value="TYROSYL-DNA PHOSPHODIESTERASE 2"/>
    <property type="match status" value="1"/>
</dbReference>
<dbReference type="GO" id="GO:0005737">
    <property type="term" value="C:cytoplasm"/>
    <property type="evidence" value="ECO:0007669"/>
    <property type="project" value="TreeGrafter"/>
</dbReference>
<dbReference type="AlphaFoldDB" id="A0A8J1U209"/>
<dbReference type="OrthoDB" id="9975959at2759"/>
<dbReference type="Gene3D" id="3.60.10.10">
    <property type="entry name" value="Endonuclease/exonuclease/phosphatase"/>
    <property type="match status" value="1"/>
</dbReference>
<dbReference type="Pfam" id="PF14555">
    <property type="entry name" value="UBA_4"/>
    <property type="match status" value="1"/>
</dbReference>
<evidence type="ECO:0000256" key="3">
    <source>
        <dbReference type="ARBA" id="ARBA00004322"/>
    </source>
</evidence>
<keyword evidence="7" id="KW-0227">DNA damage</keyword>
<dbReference type="EMBL" id="CAIIXF020000010">
    <property type="protein sequence ID" value="CAH1797223.1"/>
    <property type="molecule type" value="Genomic_DNA"/>
</dbReference>
<feature type="region of interest" description="Disordered" evidence="13">
    <location>
        <begin position="53"/>
        <end position="107"/>
    </location>
</feature>
<dbReference type="InterPro" id="IPR005135">
    <property type="entry name" value="Endo/exonuclease/phosphatase"/>
</dbReference>
<gene>
    <name evidence="15" type="ORF">OFUS_LOCUS21551</name>
</gene>
<evidence type="ECO:0000313" key="15">
    <source>
        <dbReference type="EMBL" id="CAH1797223.1"/>
    </source>
</evidence>
<evidence type="ECO:0000256" key="4">
    <source>
        <dbReference type="ARBA" id="ARBA00017870"/>
    </source>
</evidence>
<sequence length="367" mass="41761">MSAESEGLTGQQCDERCKEFASITGTDTALAMFYLQDRNWNLERSLDAFFESGTGDSAPPIPSVNQSAVSAEGASDTAKNHNHGHDERGMKRSAAVAMPEEGEPDTDNKRIRLMSWNIDGLDEKNLETRTDAVIDTILRESPDIVFLQEVIDQTQTQIRERCSNYAMVSAYDPNAGMVDQYFVCIMMKKSTVKCKKGNIDLIEFPNSVMSRNLLKVKAKVKGVEFTLMTSHLESTKDYRNARVAQLQMAFKEMREAPDDDTVVFGGDLNLRDKEVPDIPDGIVDLWVNTGSRPEAKYTWDMTRNINLPQMQRFKPRLRFDRLYMRPAKQKRAVKPVYFELIGLEKIHKCGRFPSDHWGLMVHFDNLV</sequence>
<organism evidence="15 16">
    <name type="scientific">Owenia fusiformis</name>
    <name type="common">Polychaete worm</name>
    <dbReference type="NCBI Taxonomy" id="6347"/>
    <lineage>
        <taxon>Eukaryota</taxon>
        <taxon>Metazoa</taxon>
        <taxon>Spiralia</taxon>
        <taxon>Lophotrochozoa</taxon>
        <taxon>Annelida</taxon>
        <taxon>Polychaeta</taxon>
        <taxon>Sedentaria</taxon>
        <taxon>Canalipalpata</taxon>
        <taxon>Sabellida</taxon>
        <taxon>Oweniida</taxon>
        <taxon>Oweniidae</taxon>
        <taxon>Owenia</taxon>
    </lineage>
</organism>
<accession>A0A8J1U209</accession>
<comment type="cofactor">
    <cofactor evidence="2">
        <name>Mg(2+)</name>
        <dbReference type="ChEBI" id="CHEBI:18420"/>
    </cofactor>
</comment>
<evidence type="ECO:0000256" key="2">
    <source>
        <dbReference type="ARBA" id="ARBA00001946"/>
    </source>
</evidence>
<evidence type="ECO:0000256" key="8">
    <source>
        <dbReference type="ARBA" id="ARBA00022801"/>
    </source>
</evidence>
<evidence type="ECO:0000313" key="16">
    <source>
        <dbReference type="Proteomes" id="UP000749559"/>
    </source>
</evidence>
<dbReference type="InterPro" id="IPR036691">
    <property type="entry name" value="Endo/exonu/phosph_ase_sf"/>
</dbReference>
<dbReference type="CDD" id="cd14672">
    <property type="entry name" value="UBA_ceTYDP2_like"/>
    <property type="match status" value="1"/>
</dbReference>
<dbReference type="GO" id="GO:0016605">
    <property type="term" value="C:PML body"/>
    <property type="evidence" value="ECO:0007669"/>
    <property type="project" value="UniProtKB-SubCell"/>
</dbReference>
<evidence type="ECO:0000259" key="14">
    <source>
        <dbReference type="Pfam" id="PF03372"/>
    </source>
</evidence>
<keyword evidence="8" id="KW-0378">Hydrolase</keyword>
<feature type="domain" description="Endonuclease/exonuclease/phosphatase" evidence="14">
    <location>
        <begin position="114"/>
        <end position="356"/>
    </location>
</feature>
<keyword evidence="16" id="KW-1185">Reference proteome</keyword>
<dbReference type="InterPro" id="IPR051547">
    <property type="entry name" value="TDP2-like"/>
</dbReference>
<dbReference type="GO" id="GO:0070260">
    <property type="term" value="F:5'-tyrosyl-DNA phosphodiesterase activity"/>
    <property type="evidence" value="ECO:0007669"/>
    <property type="project" value="TreeGrafter"/>
</dbReference>
<comment type="caution">
    <text evidence="15">The sequence shown here is derived from an EMBL/GenBank/DDBJ whole genome shotgun (WGS) entry which is preliminary data.</text>
</comment>
<dbReference type="SUPFAM" id="SSF56219">
    <property type="entry name" value="DNase I-like"/>
    <property type="match status" value="1"/>
</dbReference>
<keyword evidence="9" id="KW-0460">Magnesium</keyword>
<dbReference type="InterPro" id="IPR009060">
    <property type="entry name" value="UBA-like_sf"/>
</dbReference>
<dbReference type="FunFam" id="3.60.10.10:FF:000024">
    <property type="entry name" value="Tyrosyl-DNA phosphodiesterase 2"/>
    <property type="match status" value="1"/>
</dbReference>
<evidence type="ECO:0000256" key="6">
    <source>
        <dbReference type="ARBA" id="ARBA00022723"/>
    </source>
</evidence>
<evidence type="ECO:0000256" key="13">
    <source>
        <dbReference type="SAM" id="MobiDB-lite"/>
    </source>
</evidence>
<reference evidence="15" key="1">
    <citation type="submission" date="2022-03" db="EMBL/GenBank/DDBJ databases">
        <authorList>
            <person name="Martin C."/>
        </authorList>
    </citation>
    <scope>NUCLEOTIDE SEQUENCE</scope>
</reference>
<dbReference type="Proteomes" id="UP000749559">
    <property type="component" value="Unassembled WGS sequence"/>
</dbReference>
<keyword evidence="10" id="KW-0234">DNA repair</keyword>
<comment type="subcellular location">
    <subcellularLocation>
        <location evidence="3">Nucleus</location>
        <location evidence="3">PML body</location>
    </subcellularLocation>
</comment>
<name>A0A8J1U209_OWEFU</name>
<evidence type="ECO:0000256" key="7">
    <source>
        <dbReference type="ARBA" id="ARBA00022763"/>
    </source>
</evidence>
<keyword evidence="5" id="KW-0540">Nuclease</keyword>
<keyword evidence="11" id="KW-0539">Nucleus</keyword>
<evidence type="ECO:0000256" key="10">
    <source>
        <dbReference type="ARBA" id="ARBA00023204"/>
    </source>
</evidence>
<evidence type="ECO:0000256" key="11">
    <source>
        <dbReference type="ARBA" id="ARBA00023242"/>
    </source>
</evidence>
<evidence type="ECO:0000256" key="1">
    <source>
        <dbReference type="ARBA" id="ARBA00001936"/>
    </source>
</evidence>
<protein>
    <recommendedName>
        <fullName evidence="4">Tyrosyl-DNA phosphodiesterase 2</fullName>
    </recommendedName>
    <alternativeName>
        <fullName evidence="12">5'-tyrosyl-DNA phosphodiesterase</fullName>
    </alternativeName>
</protein>
<dbReference type="GO" id="GO:0004518">
    <property type="term" value="F:nuclease activity"/>
    <property type="evidence" value="ECO:0007669"/>
    <property type="project" value="UniProtKB-KW"/>
</dbReference>